<reference evidence="8 9" key="1">
    <citation type="journal article" date="2018" name="MBio">
        <title>Comparative Genomics Reveals the Core Gene Toolbox for the Fungus-Insect Symbiosis.</title>
        <authorList>
            <person name="Wang Y."/>
            <person name="Stata M."/>
            <person name="Wang W."/>
            <person name="Stajich J.E."/>
            <person name="White M.M."/>
            <person name="Moncalvo J.M."/>
        </authorList>
    </citation>
    <scope>NUCLEOTIDE SEQUENCE [LARGE SCALE GENOMIC DNA]</scope>
    <source>
        <strain evidence="8 9">SC-DP-2</strain>
    </source>
</reference>
<dbReference type="Proteomes" id="UP000245609">
    <property type="component" value="Unassembled WGS sequence"/>
</dbReference>
<evidence type="ECO:0000256" key="5">
    <source>
        <dbReference type="ARBA" id="ARBA00023186"/>
    </source>
</evidence>
<dbReference type="STRING" id="133381.A0A2T9Z924"/>
<dbReference type="PANTHER" id="PTHR13137:SF6">
    <property type="entry name" value="SUCCINATE DEHYDROGENASE ASSEMBLY FACTOR 3, MITOCHONDRIAL"/>
    <property type="match status" value="1"/>
</dbReference>
<comment type="subcellular location">
    <subcellularLocation>
        <location evidence="1 6">Mitochondrion matrix</location>
    </subcellularLocation>
</comment>
<dbReference type="OrthoDB" id="278329at2759"/>
<keyword evidence="3" id="KW-0809">Transit peptide</keyword>
<evidence type="ECO:0000256" key="1">
    <source>
        <dbReference type="ARBA" id="ARBA00004305"/>
    </source>
</evidence>
<organism evidence="8 9">
    <name type="scientific">Smittium megazygosporum</name>
    <dbReference type="NCBI Taxonomy" id="133381"/>
    <lineage>
        <taxon>Eukaryota</taxon>
        <taxon>Fungi</taxon>
        <taxon>Fungi incertae sedis</taxon>
        <taxon>Zoopagomycota</taxon>
        <taxon>Kickxellomycotina</taxon>
        <taxon>Harpellomycetes</taxon>
        <taxon>Harpellales</taxon>
        <taxon>Legeriomycetaceae</taxon>
        <taxon>Smittium</taxon>
    </lineage>
</organism>
<comment type="similarity">
    <text evidence="2 6">Belongs to the complex I LYR family. SDHAF3 subfamily.</text>
</comment>
<proteinExistence type="inferred from homology"/>
<sequence>MTRFLRLYRDILRLHRNLPAEFRLIGNSHVKHEFNLHKNVTDEKFISSFFAEWENYLLSLRPQLSSINQSMEKGSRDIPHKDSSSPQAINSSEHTKSESDNSAVDPSSNNGSSSSVSRKFGRDLTDAQLRSLPDDKAEQLLSLHETISQIYTPEDQANPESSLSSSNPSK</sequence>
<protein>
    <recommendedName>
        <fullName evidence="6">Succinate dehydrogenase assembly factor 3</fullName>
        <shortName evidence="6">SDH assembly factor 3</shortName>
        <shortName evidence="6">SDHAF3</shortName>
    </recommendedName>
</protein>
<dbReference type="PANTHER" id="PTHR13137">
    <property type="entry name" value="DC11 ACN9 HOMOLOG"/>
    <property type="match status" value="1"/>
</dbReference>
<name>A0A2T9Z924_9FUNG</name>
<evidence type="ECO:0000313" key="9">
    <source>
        <dbReference type="Proteomes" id="UP000245609"/>
    </source>
</evidence>
<evidence type="ECO:0000256" key="2">
    <source>
        <dbReference type="ARBA" id="ARBA00006020"/>
    </source>
</evidence>
<keyword evidence="4 6" id="KW-0496">Mitochondrion</keyword>
<evidence type="ECO:0000313" key="8">
    <source>
        <dbReference type="EMBL" id="PVV01080.1"/>
    </source>
</evidence>
<feature type="compositionally biased region" description="Low complexity" evidence="7">
    <location>
        <begin position="158"/>
        <end position="170"/>
    </location>
</feature>
<dbReference type="GO" id="GO:0005759">
    <property type="term" value="C:mitochondrial matrix"/>
    <property type="evidence" value="ECO:0007669"/>
    <property type="project" value="UniProtKB-SubCell"/>
</dbReference>
<feature type="compositionally biased region" description="Low complexity" evidence="7">
    <location>
        <begin position="107"/>
        <end position="117"/>
    </location>
</feature>
<comment type="subunit">
    <text evidence="6">Interacts with the iron-sulfur protein subunit within the SDH catalytic dimer.</text>
</comment>
<dbReference type="InterPro" id="IPR008381">
    <property type="entry name" value="SDHAF3/Sdh7"/>
</dbReference>
<feature type="compositionally biased region" description="Basic and acidic residues" evidence="7">
    <location>
        <begin position="73"/>
        <end position="83"/>
    </location>
</feature>
<keyword evidence="9" id="KW-1185">Reference proteome</keyword>
<dbReference type="CDD" id="cd20270">
    <property type="entry name" value="Complex1_LYR_SDHAF3_LYRM10"/>
    <property type="match status" value="1"/>
</dbReference>
<comment type="caution">
    <text evidence="8">The sequence shown here is derived from an EMBL/GenBank/DDBJ whole genome shotgun (WGS) entry which is preliminary data.</text>
</comment>
<dbReference type="GO" id="GO:0034553">
    <property type="term" value="P:mitochondrial respiratory chain complex II assembly"/>
    <property type="evidence" value="ECO:0007669"/>
    <property type="project" value="UniProtKB-UniRule"/>
</dbReference>
<feature type="region of interest" description="Disordered" evidence="7">
    <location>
        <begin position="69"/>
        <end position="170"/>
    </location>
</feature>
<comment type="function">
    <text evidence="6">Plays an essential role in the assembly of succinate dehydrogenase (SDH), an enzyme complex (also referred to as respiratory complex II) that is a component of both the tricarboxylic acid (TCA) cycle and the mitochondrial electron transport chain, and which couples the oxidation of succinate to fumarate with the reduction of ubiquinone (coenzyme Q) to ubiquinol. Promotes maturation of the iron-sulfur protein subunit of the SDH catalytic dimer, protecting it from the deleterious effects of oxidants. May act together with SDHAF1.</text>
</comment>
<dbReference type="GO" id="GO:0005758">
    <property type="term" value="C:mitochondrial intermembrane space"/>
    <property type="evidence" value="ECO:0007669"/>
    <property type="project" value="TreeGrafter"/>
</dbReference>
<evidence type="ECO:0000256" key="7">
    <source>
        <dbReference type="SAM" id="MobiDB-lite"/>
    </source>
</evidence>
<dbReference type="AlphaFoldDB" id="A0A2T9Z924"/>
<dbReference type="Pfam" id="PF13233">
    <property type="entry name" value="Complex1_LYR_2"/>
    <property type="match status" value="1"/>
</dbReference>
<dbReference type="GO" id="GO:0006105">
    <property type="term" value="P:succinate metabolic process"/>
    <property type="evidence" value="ECO:0007669"/>
    <property type="project" value="TreeGrafter"/>
</dbReference>
<evidence type="ECO:0000256" key="6">
    <source>
        <dbReference type="RuleBase" id="RU368039"/>
    </source>
</evidence>
<keyword evidence="5 6" id="KW-0143">Chaperone</keyword>
<evidence type="ECO:0000256" key="3">
    <source>
        <dbReference type="ARBA" id="ARBA00022946"/>
    </source>
</evidence>
<accession>A0A2T9Z924</accession>
<dbReference type="EMBL" id="MBFS01001391">
    <property type="protein sequence ID" value="PVV01080.1"/>
    <property type="molecule type" value="Genomic_DNA"/>
</dbReference>
<gene>
    <name evidence="8" type="ORF">BB560_004518</name>
</gene>
<evidence type="ECO:0000256" key="4">
    <source>
        <dbReference type="ARBA" id="ARBA00023128"/>
    </source>
</evidence>